<proteinExistence type="inferred from homology"/>
<dbReference type="SUPFAM" id="SSF46689">
    <property type="entry name" value="Homeodomain-like"/>
    <property type="match status" value="2"/>
</dbReference>
<dbReference type="Pfam" id="PF00249">
    <property type="entry name" value="Myb_DNA-binding"/>
    <property type="match status" value="2"/>
</dbReference>
<comment type="similarity">
    <text evidence="8">Belongs to the CoREST family.</text>
</comment>
<dbReference type="PANTHER" id="PTHR16089:SF28">
    <property type="entry name" value="REST COREPRESSOR"/>
    <property type="match status" value="1"/>
</dbReference>
<dbReference type="CDD" id="cd00167">
    <property type="entry name" value="SANT"/>
    <property type="match status" value="1"/>
</dbReference>
<evidence type="ECO:0000256" key="1">
    <source>
        <dbReference type="ARBA" id="ARBA00004123"/>
    </source>
</evidence>
<dbReference type="Proteomes" id="UP000759131">
    <property type="component" value="Unassembled WGS sequence"/>
</dbReference>
<evidence type="ECO:0000313" key="12">
    <source>
        <dbReference type="EMBL" id="CAD7619675.1"/>
    </source>
</evidence>
<feature type="region of interest" description="Disordered" evidence="9">
    <location>
        <begin position="520"/>
        <end position="607"/>
    </location>
</feature>
<evidence type="ECO:0000256" key="2">
    <source>
        <dbReference type="ARBA" id="ARBA00022491"/>
    </source>
</evidence>
<dbReference type="AlphaFoldDB" id="A0A7R9KB17"/>
<feature type="region of interest" description="Disordered" evidence="9">
    <location>
        <begin position="281"/>
        <end position="323"/>
    </location>
</feature>
<evidence type="ECO:0000256" key="7">
    <source>
        <dbReference type="ARBA" id="ARBA00023242"/>
    </source>
</evidence>
<feature type="region of interest" description="Disordered" evidence="9">
    <location>
        <begin position="98"/>
        <end position="145"/>
    </location>
</feature>
<dbReference type="SMART" id="SM01189">
    <property type="entry name" value="ELM2"/>
    <property type="match status" value="2"/>
</dbReference>
<name>A0A7R9KB17_9ACAR</name>
<evidence type="ECO:0000259" key="11">
    <source>
        <dbReference type="PROSITE" id="PS51293"/>
    </source>
</evidence>
<dbReference type="InterPro" id="IPR017884">
    <property type="entry name" value="SANT_dom"/>
</dbReference>
<dbReference type="InterPro" id="IPR049048">
    <property type="entry name" value="REST_helical"/>
</dbReference>
<evidence type="ECO:0000256" key="9">
    <source>
        <dbReference type="SAM" id="MobiDB-lite"/>
    </source>
</evidence>
<evidence type="ECO:0000256" key="8">
    <source>
        <dbReference type="ARBA" id="ARBA00038011"/>
    </source>
</evidence>
<evidence type="ECO:0000256" key="6">
    <source>
        <dbReference type="ARBA" id="ARBA00023163"/>
    </source>
</evidence>
<evidence type="ECO:0000256" key="4">
    <source>
        <dbReference type="ARBA" id="ARBA00023015"/>
    </source>
</evidence>
<evidence type="ECO:0000256" key="3">
    <source>
        <dbReference type="ARBA" id="ARBA00022737"/>
    </source>
</evidence>
<feature type="compositionally biased region" description="Polar residues" evidence="9">
    <location>
        <begin position="535"/>
        <end position="562"/>
    </location>
</feature>
<dbReference type="Gene3D" id="1.20.58.1880">
    <property type="match status" value="1"/>
</dbReference>
<feature type="domain" description="SANT" evidence="11">
    <location>
        <begin position="226"/>
        <end position="277"/>
    </location>
</feature>
<feature type="compositionally biased region" description="Polar residues" evidence="9">
    <location>
        <begin position="116"/>
        <end position="128"/>
    </location>
</feature>
<keyword evidence="7" id="KW-0539">Nucleus</keyword>
<dbReference type="PROSITE" id="PS51293">
    <property type="entry name" value="SANT"/>
    <property type="match status" value="2"/>
</dbReference>
<keyword evidence="4" id="KW-0805">Transcription regulation</keyword>
<feature type="domain" description="SANT" evidence="11">
    <location>
        <begin position="457"/>
        <end position="508"/>
    </location>
</feature>
<dbReference type="GO" id="GO:0005667">
    <property type="term" value="C:transcription regulator complex"/>
    <property type="evidence" value="ECO:0007669"/>
    <property type="project" value="TreeGrafter"/>
</dbReference>
<protein>
    <recommendedName>
        <fullName evidence="14">REST corepressor</fullName>
    </recommendedName>
</protein>
<dbReference type="FunFam" id="1.10.10.60:FF:000033">
    <property type="entry name" value="REST corepressor 3"/>
    <property type="match status" value="1"/>
</dbReference>
<keyword evidence="2" id="KW-0678">Repressor</keyword>
<dbReference type="EMBL" id="CAJPIZ010000028">
    <property type="protein sequence ID" value="CAG2100105.1"/>
    <property type="molecule type" value="Genomic_DNA"/>
</dbReference>
<dbReference type="FunFam" id="1.20.58.1880:FF:000001">
    <property type="entry name" value="REST corepressor 1"/>
    <property type="match status" value="1"/>
</dbReference>
<organism evidence="12">
    <name type="scientific">Medioppia subpectinata</name>
    <dbReference type="NCBI Taxonomy" id="1979941"/>
    <lineage>
        <taxon>Eukaryota</taxon>
        <taxon>Metazoa</taxon>
        <taxon>Ecdysozoa</taxon>
        <taxon>Arthropoda</taxon>
        <taxon>Chelicerata</taxon>
        <taxon>Arachnida</taxon>
        <taxon>Acari</taxon>
        <taxon>Acariformes</taxon>
        <taxon>Sarcoptiformes</taxon>
        <taxon>Oribatida</taxon>
        <taxon>Brachypylina</taxon>
        <taxon>Oppioidea</taxon>
        <taxon>Oppiidae</taxon>
        <taxon>Medioppia</taxon>
    </lineage>
</organism>
<keyword evidence="3" id="KW-0677">Repeat</keyword>
<dbReference type="OrthoDB" id="10064338at2759"/>
<evidence type="ECO:0000259" key="10">
    <source>
        <dbReference type="PROSITE" id="PS51156"/>
    </source>
</evidence>
<feature type="domain" description="ELM2" evidence="10">
    <location>
        <begin position="141"/>
        <end position="225"/>
    </location>
</feature>
<dbReference type="Pfam" id="PF20878">
    <property type="entry name" value="REST_helical"/>
    <property type="match status" value="1"/>
</dbReference>
<accession>A0A7R9KB17</accession>
<keyword evidence="5" id="KW-0175">Coiled coil</keyword>
<dbReference type="PANTHER" id="PTHR16089">
    <property type="entry name" value="REST COREPRESSOR COREST PROTEIN-RELATED"/>
    <property type="match status" value="1"/>
</dbReference>
<dbReference type="GO" id="GO:0003714">
    <property type="term" value="F:transcription corepressor activity"/>
    <property type="evidence" value="ECO:0007669"/>
    <property type="project" value="TreeGrafter"/>
</dbReference>
<dbReference type="Pfam" id="PF01448">
    <property type="entry name" value="ELM2"/>
    <property type="match status" value="1"/>
</dbReference>
<evidence type="ECO:0000256" key="5">
    <source>
        <dbReference type="ARBA" id="ARBA00023054"/>
    </source>
</evidence>
<keyword evidence="6" id="KW-0804">Transcription</keyword>
<dbReference type="PROSITE" id="PS51156">
    <property type="entry name" value="ELM2"/>
    <property type="match status" value="1"/>
</dbReference>
<feature type="region of interest" description="Disordered" evidence="9">
    <location>
        <begin position="366"/>
        <end position="389"/>
    </location>
</feature>
<dbReference type="SMART" id="SM00717">
    <property type="entry name" value="SANT"/>
    <property type="match status" value="2"/>
</dbReference>
<dbReference type="InterPro" id="IPR051066">
    <property type="entry name" value="Trans_reg/Corepressor"/>
</dbReference>
<dbReference type="Gene3D" id="1.10.10.60">
    <property type="entry name" value="Homeodomain-like"/>
    <property type="match status" value="1"/>
</dbReference>
<keyword evidence="13" id="KW-1185">Reference proteome</keyword>
<dbReference type="EMBL" id="OC854603">
    <property type="protein sequence ID" value="CAD7619675.1"/>
    <property type="molecule type" value="Genomic_DNA"/>
</dbReference>
<dbReference type="InterPro" id="IPR009057">
    <property type="entry name" value="Homeodomain-like_sf"/>
</dbReference>
<sequence>MLSDCSPRVGFRQEVVDNGKPARQLVTQLYVAEQLAGFSSAAIRSCLPVVRGVVITVGMRVGSDYQALVPEMVSSLPAPDHEPERAVLFLAERSTNESKYNGSSTARRGRAASPQRMDSTLHTNNGIHSTDDSNNSDDSDHGMRVGSDYQALVPEMVSSLPAPDHEPERAVLVWSPCNDIPETKLDDYLNLSKEKYSYNSEQALGMLCWHKFNLEKAMADLPNFTPFPDEWTVEDKVLFEQAFQFHDKHFHKIRQMLPDKSIASLVKYYYSWKKTRSRTSLMDRQAKKLTSHKEDGSDVGSDGASDNESESGNGAKESLVQNSRDGKPMCSNCFTTSSGQFHNTNKGVLCRTCYSYWRRTGAMKNTTNHKKHESASNRHNIQLKPRKPPRGMYLSNEDLTAIANGPAGQGDAILKSLDSEVITLKRNVQNNKQMISQLKHKISDGIEAFRTNETTTRINSRWTNDELLLGVQGVRKYGKDFKAIAEVIGNKSEAHVRTFYANHQKRFNLTAVLKEFENENGVVEDEENKDKEDSQTNSAPIERSTSPLTSTNGGLQSTSSVGSAPPPLRPILSTNTSIGSKSEKSSLLPRQPPPPLTSTSNSRSNKS</sequence>
<reference evidence="12" key="1">
    <citation type="submission" date="2020-11" db="EMBL/GenBank/DDBJ databases">
        <authorList>
            <person name="Tran Van P."/>
        </authorList>
    </citation>
    <scope>NUCLEOTIDE SEQUENCE</scope>
</reference>
<dbReference type="GO" id="GO:0000118">
    <property type="term" value="C:histone deacetylase complex"/>
    <property type="evidence" value="ECO:0007669"/>
    <property type="project" value="TreeGrafter"/>
</dbReference>
<evidence type="ECO:0000313" key="13">
    <source>
        <dbReference type="Proteomes" id="UP000759131"/>
    </source>
</evidence>
<comment type="subcellular location">
    <subcellularLocation>
        <location evidence="1">Nucleus</location>
    </subcellularLocation>
</comment>
<dbReference type="GO" id="GO:0006357">
    <property type="term" value="P:regulation of transcription by RNA polymerase II"/>
    <property type="evidence" value="ECO:0007669"/>
    <property type="project" value="TreeGrafter"/>
</dbReference>
<dbReference type="FunFam" id="4.10.1240.50:FF:000002">
    <property type="entry name" value="REST corepressor isoform X1"/>
    <property type="match status" value="1"/>
</dbReference>
<dbReference type="Gene3D" id="4.10.1240.50">
    <property type="match status" value="1"/>
</dbReference>
<dbReference type="InterPro" id="IPR001005">
    <property type="entry name" value="SANT/Myb"/>
</dbReference>
<evidence type="ECO:0008006" key="14">
    <source>
        <dbReference type="Google" id="ProtNLM"/>
    </source>
</evidence>
<gene>
    <name evidence="12" type="ORF">OSB1V03_LOCUS175</name>
</gene>
<dbReference type="InterPro" id="IPR000949">
    <property type="entry name" value="ELM2_dom"/>
</dbReference>